<proteinExistence type="predicted"/>
<sequence>MRWAGIAGERGSTLLEVAIALGIMAMSGLGLMSTQLGLARHAQLAAARERAVFAAAALAEAARATAVTGAATDRWKALSTSIVPEGRLATSSSAGEVSIASATWLATQFTAASGAAEAARAQPCLDVAVPAGRDCVALAFLR</sequence>
<dbReference type="RefSeq" id="WP_133254563.1">
    <property type="nucleotide sequence ID" value="NZ_CAJZAT010000161.1"/>
</dbReference>
<evidence type="ECO:0000256" key="1">
    <source>
        <dbReference type="SAM" id="Phobius"/>
    </source>
</evidence>
<gene>
    <name evidence="2" type="ORF">C7402_11471</name>
</gene>
<keyword evidence="1" id="KW-0472">Membrane</keyword>
<keyword evidence="1" id="KW-0812">Transmembrane</keyword>
<feature type="transmembrane region" description="Helical" evidence="1">
    <location>
        <begin position="12"/>
        <end position="32"/>
    </location>
</feature>
<keyword evidence="1" id="KW-1133">Transmembrane helix</keyword>
<keyword evidence="3" id="KW-1185">Reference proteome</keyword>
<protein>
    <recommendedName>
        <fullName evidence="4">Type IV pilus assembly protein PilV</fullName>
    </recommendedName>
</protein>
<accession>A0ABX5KFX2</accession>
<comment type="caution">
    <text evidence="2">The sequence shown here is derived from an EMBL/GenBank/DDBJ whole genome shotgun (WGS) entry which is preliminary data.</text>
</comment>
<name>A0ABX5KFX2_9BURK</name>
<reference evidence="2 3" key="1">
    <citation type="submission" date="2018-05" db="EMBL/GenBank/DDBJ databases">
        <title>Genomic Encyclopedia of Type Strains, Phase IV (KMG-V): Genome sequencing to study the core and pangenomes of soil and plant-associated prokaryotes.</title>
        <authorList>
            <person name="Whitman W."/>
        </authorList>
    </citation>
    <scope>NUCLEOTIDE SEQUENCE [LARGE SCALE GENOMIC DNA]</scope>
    <source>
        <strain evidence="2 3">SCZa-39</strain>
    </source>
</reference>
<dbReference type="EMBL" id="QEOB01000014">
    <property type="protein sequence ID" value="PVX77844.1"/>
    <property type="molecule type" value="Genomic_DNA"/>
</dbReference>
<evidence type="ECO:0000313" key="3">
    <source>
        <dbReference type="Proteomes" id="UP000245712"/>
    </source>
</evidence>
<evidence type="ECO:0008006" key="4">
    <source>
        <dbReference type="Google" id="ProtNLM"/>
    </source>
</evidence>
<organism evidence="2 3">
    <name type="scientific">Paraburkholderia unamae</name>
    <dbReference type="NCBI Taxonomy" id="219649"/>
    <lineage>
        <taxon>Bacteria</taxon>
        <taxon>Pseudomonadati</taxon>
        <taxon>Pseudomonadota</taxon>
        <taxon>Betaproteobacteria</taxon>
        <taxon>Burkholderiales</taxon>
        <taxon>Burkholderiaceae</taxon>
        <taxon>Paraburkholderia</taxon>
    </lineage>
</organism>
<dbReference type="Proteomes" id="UP000245712">
    <property type="component" value="Unassembled WGS sequence"/>
</dbReference>
<evidence type="ECO:0000313" key="2">
    <source>
        <dbReference type="EMBL" id="PVX77844.1"/>
    </source>
</evidence>